<reference evidence="2 3" key="1">
    <citation type="submission" date="2021-06" db="EMBL/GenBank/DDBJ databases">
        <title>Caerostris extrusa draft genome.</title>
        <authorList>
            <person name="Kono N."/>
            <person name="Arakawa K."/>
        </authorList>
    </citation>
    <scope>NUCLEOTIDE SEQUENCE [LARGE SCALE GENOMIC DNA]</scope>
</reference>
<feature type="compositionally biased region" description="Low complexity" evidence="1">
    <location>
        <begin position="86"/>
        <end position="99"/>
    </location>
</feature>
<evidence type="ECO:0000313" key="3">
    <source>
        <dbReference type="Proteomes" id="UP001054945"/>
    </source>
</evidence>
<feature type="region of interest" description="Disordered" evidence="1">
    <location>
        <begin position="67"/>
        <end position="99"/>
    </location>
</feature>
<keyword evidence="3" id="KW-1185">Reference proteome</keyword>
<evidence type="ECO:0000256" key="1">
    <source>
        <dbReference type="SAM" id="MobiDB-lite"/>
    </source>
</evidence>
<gene>
    <name evidence="2" type="ORF">CEXT_563931</name>
</gene>
<name>A0AAV4VBV0_CAEEX</name>
<organism evidence="2 3">
    <name type="scientific">Caerostris extrusa</name>
    <name type="common">Bark spider</name>
    <name type="synonym">Caerostris bankana</name>
    <dbReference type="NCBI Taxonomy" id="172846"/>
    <lineage>
        <taxon>Eukaryota</taxon>
        <taxon>Metazoa</taxon>
        <taxon>Ecdysozoa</taxon>
        <taxon>Arthropoda</taxon>
        <taxon>Chelicerata</taxon>
        <taxon>Arachnida</taxon>
        <taxon>Araneae</taxon>
        <taxon>Araneomorphae</taxon>
        <taxon>Entelegynae</taxon>
        <taxon>Araneoidea</taxon>
        <taxon>Araneidae</taxon>
        <taxon>Caerostris</taxon>
    </lineage>
</organism>
<accession>A0AAV4VBV0</accession>
<evidence type="ECO:0000313" key="2">
    <source>
        <dbReference type="EMBL" id="GIY67479.1"/>
    </source>
</evidence>
<dbReference type="Proteomes" id="UP001054945">
    <property type="component" value="Unassembled WGS sequence"/>
</dbReference>
<comment type="caution">
    <text evidence="2">The sequence shown here is derived from an EMBL/GenBank/DDBJ whole genome shotgun (WGS) entry which is preliminary data.</text>
</comment>
<sequence>MSYGEESSREMMTEGMDFCGADTPFQDPLTDRSNHLIICAVSSISKKRNIYPTRNVSPIVSFAKIGSDDITSQNSPSPPKINFHKNPPNNSNNPEMFQL</sequence>
<dbReference type="AlphaFoldDB" id="A0AAV4VBV0"/>
<dbReference type="EMBL" id="BPLR01014247">
    <property type="protein sequence ID" value="GIY67479.1"/>
    <property type="molecule type" value="Genomic_DNA"/>
</dbReference>
<proteinExistence type="predicted"/>
<protein>
    <submittedName>
        <fullName evidence="2">Uncharacterized protein</fullName>
    </submittedName>
</protein>